<dbReference type="STRING" id="13690.AX777_18795"/>
<evidence type="ECO:0000313" key="2">
    <source>
        <dbReference type="Proteomes" id="UP000028534"/>
    </source>
</evidence>
<protein>
    <submittedName>
        <fullName evidence="1">Uncharacterized protein</fullName>
    </submittedName>
</protein>
<dbReference type="EMBL" id="JGVR01000023">
    <property type="protein sequence ID" value="KEZ17338.1"/>
    <property type="molecule type" value="Genomic_DNA"/>
</dbReference>
<comment type="caution">
    <text evidence="1">The sequence shown here is derived from an EMBL/GenBank/DDBJ whole genome shotgun (WGS) entry which is preliminary data.</text>
</comment>
<dbReference type="AlphaFoldDB" id="A0A084EH96"/>
<organism evidence="1 2">
    <name type="scientific">Sphingobium yanoikuyae</name>
    <name type="common">Sphingomonas yanoikuyae</name>
    <dbReference type="NCBI Taxonomy" id="13690"/>
    <lineage>
        <taxon>Bacteria</taxon>
        <taxon>Pseudomonadati</taxon>
        <taxon>Pseudomonadota</taxon>
        <taxon>Alphaproteobacteria</taxon>
        <taxon>Sphingomonadales</taxon>
        <taxon>Sphingomonadaceae</taxon>
        <taxon>Sphingobium</taxon>
    </lineage>
</organism>
<dbReference type="Proteomes" id="UP000028534">
    <property type="component" value="Unassembled WGS sequence"/>
</dbReference>
<dbReference type="Pfam" id="PF20308">
    <property type="entry name" value="TPR-S"/>
    <property type="match status" value="1"/>
</dbReference>
<dbReference type="eggNOG" id="COG0457">
    <property type="taxonomic scope" value="Bacteria"/>
</dbReference>
<evidence type="ECO:0000313" key="1">
    <source>
        <dbReference type="EMBL" id="KEZ17338.1"/>
    </source>
</evidence>
<reference evidence="1 2" key="1">
    <citation type="submission" date="2014-03" db="EMBL/GenBank/DDBJ databases">
        <title>Genome sequence of Sphingobium yanoikuyae B1.</title>
        <authorList>
            <person name="Gan H.M."/>
            <person name="Gan H.Y."/>
            <person name="Savka M.A."/>
        </authorList>
    </citation>
    <scope>NUCLEOTIDE SEQUENCE [LARGE SCALE GENOMIC DNA]</scope>
    <source>
        <strain evidence="1 2">B1</strain>
    </source>
</reference>
<gene>
    <name evidence="1" type="ORF">CP98_03543</name>
</gene>
<proteinExistence type="predicted"/>
<sequence length="483" mass="51626">MIRSTLAQIRQIARSGDTVRAWRMFDAAGLLQSRDIDALTLKGRLLKDRALRSEGMERSALLREAQRAYLQAANSSRATYPLINAATLAFLNNSADEAADLARKVLALLDSGNHVQETRYWLAATAAEAQLLLGNQAASQAALSQAMAAAPDAWEDHAATLRQFHEILTRQGQSTSILDPLRPPPTLYFSGIIGLPENENEAREKIEAALDQIAPGAAFGALAAGADILIAECAFARGIQLHIVLPTALDVFRLTSVGQFGSHWLDRFDRLIEMADSLEAPDTITSLSHAAIDKGSEIAMGLALRHAEALATQAIALHVGRGSDLFSPAYRLWQARGLPAHNIVLGQSMAPQGGPLMIAANKAVLVSTACASSTMEESANGLHFQTFDDIAMAMLQASLTLKAWPEHGFALEYRTGGTDSHLDEGECLAFLLAPAAPPGSICMPWPQAAAMALHGPGYRFEAAGEVMTCQGDCPVGHYYPPSS</sequence>
<name>A0A084EH96_SPHYA</name>
<dbReference type="RefSeq" id="WP_037521325.1">
    <property type="nucleotide sequence ID" value="NZ_JGVR01000023.1"/>
</dbReference>
<accession>A0A084EH96</accession>
<dbReference type="PATRIC" id="fig|13690.10.peg.3629"/>
<dbReference type="InterPro" id="IPR046880">
    <property type="entry name" value="TPR-S"/>
</dbReference>